<comment type="caution">
    <text evidence="1">The sequence shown here is derived from an EMBL/GenBank/DDBJ whole genome shotgun (WGS) entry which is preliminary data.</text>
</comment>
<protein>
    <submittedName>
        <fullName evidence="1">Uncharacterized protein</fullName>
    </submittedName>
</protein>
<evidence type="ECO:0000313" key="2">
    <source>
        <dbReference type="Proteomes" id="UP001482620"/>
    </source>
</evidence>
<dbReference type="EMBL" id="JAHRIQ010033987">
    <property type="protein sequence ID" value="MEQ2231380.1"/>
    <property type="molecule type" value="Genomic_DNA"/>
</dbReference>
<gene>
    <name evidence="1" type="ORF">ILYODFUR_039017</name>
</gene>
<feature type="non-terminal residue" evidence="1">
    <location>
        <position position="1"/>
    </location>
</feature>
<organism evidence="1 2">
    <name type="scientific">Ilyodon furcidens</name>
    <name type="common">goldbreast splitfin</name>
    <dbReference type="NCBI Taxonomy" id="33524"/>
    <lineage>
        <taxon>Eukaryota</taxon>
        <taxon>Metazoa</taxon>
        <taxon>Chordata</taxon>
        <taxon>Craniata</taxon>
        <taxon>Vertebrata</taxon>
        <taxon>Euteleostomi</taxon>
        <taxon>Actinopterygii</taxon>
        <taxon>Neopterygii</taxon>
        <taxon>Teleostei</taxon>
        <taxon>Neoteleostei</taxon>
        <taxon>Acanthomorphata</taxon>
        <taxon>Ovalentaria</taxon>
        <taxon>Atherinomorphae</taxon>
        <taxon>Cyprinodontiformes</taxon>
        <taxon>Goodeidae</taxon>
        <taxon>Ilyodon</taxon>
    </lineage>
</organism>
<evidence type="ECO:0000313" key="1">
    <source>
        <dbReference type="EMBL" id="MEQ2231380.1"/>
    </source>
</evidence>
<sequence length="70" mass="8062">EDEVSSSGHAQLILNEFWPRQQANRCLLSDSQLRIKELWPRQHANRSDSQSISCTLLFSLCGACCWPRFP</sequence>
<keyword evidence="2" id="KW-1185">Reference proteome</keyword>
<proteinExistence type="predicted"/>
<reference evidence="1 2" key="1">
    <citation type="submission" date="2021-06" db="EMBL/GenBank/DDBJ databases">
        <authorList>
            <person name="Palmer J.M."/>
        </authorList>
    </citation>
    <scope>NUCLEOTIDE SEQUENCE [LARGE SCALE GENOMIC DNA]</scope>
    <source>
        <strain evidence="2">if_2019</strain>
        <tissue evidence="1">Muscle</tissue>
    </source>
</reference>
<name>A0ABV0TG72_9TELE</name>
<dbReference type="Proteomes" id="UP001482620">
    <property type="component" value="Unassembled WGS sequence"/>
</dbReference>
<accession>A0ABV0TG72</accession>